<dbReference type="InterPro" id="IPR035897">
    <property type="entry name" value="Toll_tir_struct_dom_sf"/>
</dbReference>
<accession>A0A2K3NKG2</accession>
<evidence type="ECO:0000313" key="2">
    <source>
        <dbReference type="EMBL" id="PNY03546.1"/>
    </source>
</evidence>
<dbReference type="STRING" id="57577.A0A2K3NKG2"/>
<name>A0A2K3NKG2_TRIPR</name>
<dbReference type="ExpressionAtlas" id="A0A2K3NKG2">
    <property type="expression patterns" value="baseline"/>
</dbReference>
<dbReference type="PROSITE" id="PS50104">
    <property type="entry name" value="TIR"/>
    <property type="match status" value="1"/>
</dbReference>
<evidence type="ECO:0000313" key="3">
    <source>
        <dbReference type="Proteomes" id="UP000236291"/>
    </source>
</evidence>
<dbReference type="InterPro" id="IPR027417">
    <property type="entry name" value="P-loop_NTPase"/>
</dbReference>
<dbReference type="InterPro" id="IPR044974">
    <property type="entry name" value="Disease_R_plants"/>
</dbReference>
<dbReference type="Pfam" id="PF01582">
    <property type="entry name" value="TIR"/>
    <property type="match status" value="1"/>
</dbReference>
<dbReference type="PANTHER" id="PTHR11017">
    <property type="entry name" value="LEUCINE-RICH REPEAT-CONTAINING PROTEIN"/>
    <property type="match status" value="1"/>
</dbReference>
<sequence length="466" mass="53209">RFSFKLEAFGGKWIGCFQWMNKMITLHGGGLNLTPPQNHGSKGKIVQSYINPHTRFMTSESWFMKPNLHMEIDSLITLNKFPSMSSFTSSSKNHHEFESTSTTTKPKRERYHVYLSFCAKDTDSFVSCLHVAFRSKARQAIFLGFDKIGDEDRAIKPSELTVIEEFRTAMIIFSRNYANSRRCLIELEKITECCRTTDGLNVLPFFYDGVYPSYGRLKSGMFGEAFHDFVDRTTIKETSKEEDKLMSWVAAISTTTDKASKFSGSIEPTQEYRPSTRYYHPYTVSLNSAVQDVIQLLKQSKSPLLLGIWGMEGIGKSAIAEAIYHQIGPYFEGMCILHYVGVLLVLDGVDKLEQLKALCGSREWFGAGSKIIITTRDRHLLKEHGVDHIYRVKELDESESLEVVSYCGGWPLALQELGYFLSTKEALEWKDALRSLERFSIPAPHLQETLEKSFRDLSQHKVRLIK</sequence>
<dbReference type="EMBL" id="ASHM01022758">
    <property type="protein sequence ID" value="PNY03546.1"/>
    <property type="molecule type" value="Genomic_DNA"/>
</dbReference>
<dbReference type="Proteomes" id="UP000236291">
    <property type="component" value="Unassembled WGS sequence"/>
</dbReference>
<dbReference type="Gene3D" id="3.40.50.300">
    <property type="entry name" value="P-loop containing nucleotide triphosphate hydrolases"/>
    <property type="match status" value="2"/>
</dbReference>
<evidence type="ECO:0000259" key="1">
    <source>
        <dbReference type="PROSITE" id="PS50104"/>
    </source>
</evidence>
<dbReference type="GO" id="GO:0006952">
    <property type="term" value="P:defense response"/>
    <property type="evidence" value="ECO:0007669"/>
    <property type="project" value="InterPro"/>
</dbReference>
<dbReference type="InterPro" id="IPR000157">
    <property type="entry name" value="TIR_dom"/>
</dbReference>
<dbReference type="PANTHER" id="PTHR11017:SF271">
    <property type="entry name" value="DISEASE RESISTANCE PROTEIN (TIR-NBS-LRR CLASS) FAMILY"/>
    <property type="match status" value="1"/>
</dbReference>
<dbReference type="SUPFAM" id="SSF52540">
    <property type="entry name" value="P-loop containing nucleoside triphosphate hydrolases"/>
    <property type="match status" value="1"/>
</dbReference>
<proteinExistence type="predicted"/>
<protein>
    <submittedName>
        <fullName evidence="2">Disease resistance protein (TIR-NBS-LRR class)</fullName>
    </submittedName>
</protein>
<organism evidence="2 3">
    <name type="scientific">Trifolium pratense</name>
    <name type="common">Red clover</name>
    <dbReference type="NCBI Taxonomy" id="57577"/>
    <lineage>
        <taxon>Eukaryota</taxon>
        <taxon>Viridiplantae</taxon>
        <taxon>Streptophyta</taxon>
        <taxon>Embryophyta</taxon>
        <taxon>Tracheophyta</taxon>
        <taxon>Spermatophyta</taxon>
        <taxon>Magnoliopsida</taxon>
        <taxon>eudicotyledons</taxon>
        <taxon>Gunneridae</taxon>
        <taxon>Pentapetalae</taxon>
        <taxon>rosids</taxon>
        <taxon>fabids</taxon>
        <taxon>Fabales</taxon>
        <taxon>Fabaceae</taxon>
        <taxon>Papilionoideae</taxon>
        <taxon>50 kb inversion clade</taxon>
        <taxon>NPAAA clade</taxon>
        <taxon>Hologalegina</taxon>
        <taxon>IRL clade</taxon>
        <taxon>Trifolieae</taxon>
        <taxon>Trifolium</taxon>
    </lineage>
</organism>
<reference evidence="2 3" key="1">
    <citation type="journal article" date="2014" name="Am. J. Bot.">
        <title>Genome assembly and annotation for red clover (Trifolium pratense; Fabaceae).</title>
        <authorList>
            <person name="Istvanek J."/>
            <person name="Jaros M."/>
            <person name="Krenek A."/>
            <person name="Repkova J."/>
        </authorList>
    </citation>
    <scope>NUCLEOTIDE SEQUENCE [LARGE SCALE GENOMIC DNA]</scope>
    <source>
        <strain evidence="3">cv. Tatra</strain>
        <tissue evidence="2">Young leaves</tissue>
    </source>
</reference>
<gene>
    <name evidence="2" type="ORF">L195_g026879</name>
</gene>
<dbReference type="InterPro" id="IPR042197">
    <property type="entry name" value="Apaf_helical"/>
</dbReference>
<dbReference type="Gene3D" id="1.10.8.430">
    <property type="entry name" value="Helical domain of apoptotic protease-activating factors"/>
    <property type="match status" value="1"/>
</dbReference>
<dbReference type="AlphaFoldDB" id="A0A2K3NKG2"/>
<dbReference type="SMART" id="SM00255">
    <property type="entry name" value="TIR"/>
    <property type="match status" value="1"/>
</dbReference>
<dbReference type="Gene3D" id="3.40.50.10140">
    <property type="entry name" value="Toll/interleukin-1 receptor homology (TIR) domain"/>
    <property type="match status" value="1"/>
</dbReference>
<dbReference type="SUPFAM" id="SSF52200">
    <property type="entry name" value="Toll/Interleukin receptor TIR domain"/>
    <property type="match status" value="1"/>
</dbReference>
<reference evidence="2 3" key="2">
    <citation type="journal article" date="2017" name="Front. Plant Sci.">
        <title>Gene Classification and Mining of Molecular Markers Useful in Red Clover (Trifolium pratense) Breeding.</title>
        <authorList>
            <person name="Istvanek J."/>
            <person name="Dluhosova J."/>
            <person name="Dluhos P."/>
            <person name="Patkova L."/>
            <person name="Nedelnik J."/>
            <person name="Repkova J."/>
        </authorList>
    </citation>
    <scope>NUCLEOTIDE SEQUENCE [LARGE SCALE GENOMIC DNA]</scope>
    <source>
        <strain evidence="3">cv. Tatra</strain>
        <tissue evidence="2">Young leaves</tissue>
    </source>
</reference>
<feature type="domain" description="TIR" evidence="1">
    <location>
        <begin position="109"/>
        <end position="246"/>
    </location>
</feature>
<dbReference type="GO" id="GO:0007165">
    <property type="term" value="P:signal transduction"/>
    <property type="evidence" value="ECO:0007669"/>
    <property type="project" value="InterPro"/>
</dbReference>
<comment type="caution">
    <text evidence="2">The sequence shown here is derived from an EMBL/GenBank/DDBJ whole genome shotgun (WGS) entry which is preliminary data.</text>
</comment>
<feature type="non-terminal residue" evidence="2">
    <location>
        <position position="1"/>
    </location>
</feature>